<name>A0ABR3VKX5_HUMIN</name>
<dbReference type="InterPro" id="IPR056041">
    <property type="entry name" value="DUF7624"/>
</dbReference>
<protein>
    <recommendedName>
        <fullName evidence="2">DUF7624 domain-containing protein</fullName>
    </recommendedName>
</protein>
<reference evidence="3 4" key="1">
    <citation type="journal article" date="2024" name="Commun. Biol.">
        <title>Comparative genomic analysis of thermophilic fungi reveals convergent evolutionary adaptations and gene losses.</title>
        <authorList>
            <person name="Steindorff A.S."/>
            <person name="Aguilar-Pontes M.V."/>
            <person name="Robinson A.J."/>
            <person name="Andreopoulos B."/>
            <person name="LaButti K."/>
            <person name="Kuo A."/>
            <person name="Mondo S."/>
            <person name="Riley R."/>
            <person name="Otillar R."/>
            <person name="Haridas S."/>
            <person name="Lipzen A."/>
            <person name="Grimwood J."/>
            <person name="Schmutz J."/>
            <person name="Clum A."/>
            <person name="Reid I.D."/>
            <person name="Moisan M.C."/>
            <person name="Butler G."/>
            <person name="Nguyen T.T.M."/>
            <person name="Dewar K."/>
            <person name="Conant G."/>
            <person name="Drula E."/>
            <person name="Henrissat B."/>
            <person name="Hansel C."/>
            <person name="Singer S."/>
            <person name="Hutchinson M.I."/>
            <person name="de Vries R.P."/>
            <person name="Natvig D.O."/>
            <person name="Powell A.J."/>
            <person name="Tsang A."/>
            <person name="Grigoriev I.V."/>
        </authorList>
    </citation>
    <scope>NUCLEOTIDE SEQUENCE [LARGE SCALE GENOMIC DNA]</scope>
    <source>
        <strain evidence="3 4">CBS 620.91</strain>
    </source>
</reference>
<feature type="compositionally biased region" description="Polar residues" evidence="1">
    <location>
        <begin position="133"/>
        <end position="156"/>
    </location>
</feature>
<dbReference type="Pfam" id="PF24616">
    <property type="entry name" value="DUF7624"/>
    <property type="match status" value="1"/>
</dbReference>
<evidence type="ECO:0000256" key="1">
    <source>
        <dbReference type="SAM" id="MobiDB-lite"/>
    </source>
</evidence>
<feature type="domain" description="DUF7624" evidence="2">
    <location>
        <begin position="568"/>
        <end position="705"/>
    </location>
</feature>
<accession>A0ABR3VKX5</accession>
<evidence type="ECO:0000313" key="4">
    <source>
        <dbReference type="Proteomes" id="UP001583172"/>
    </source>
</evidence>
<feature type="compositionally biased region" description="Low complexity" evidence="1">
    <location>
        <begin position="557"/>
        <end position="569"/>
    </location>
</feature>
<feature type="compositionally biased region" description="Polar residues" evidence="1">
    <location>
        <begin position="39"/>
        <end position="52"/>
    </location>
</feature>
<comment type="caution">
    <text evidence="3">The sequence shown here is derived from an EMBL/GenBank/DDBJ whole genome shotgun (WGS) entry which is preliminary data.</text>
</comment>
<feature type="region of interest" description="Disordered" evidence="1">
    <location>
        <begin position="536"/>
        <end position="569"/>
    </location>
</feature>
<proteinExistence type="predicted"/>
<keyword evidence="4" id="KW-1185">Reference proteome</keyword>
<evidence type="ECO:0000259" key="2">
    <source>
        <dbReference type="Pfam" id="PF24616"/>
    </source>
</evidence>
<organism evidence="3 4">
    <name type="scientific">Humicola insolens</name>
    <name type="common">Soft-rot fungus</name>
    <dbReference type="NCBI Taxonomy" id="85995"/>
    <lineage>
        <taxon>Eukaryota</taxon>
        <taxon>Fungi</taxon>
        <taxon>Dikarya</taxon>
        <taxon>Ascomycota</taxon>
        <taxon>Pezizomycotina</taxon>
        <taxon>Sordariomycetes</taxon>
        <taxon>Sordariomycetidae</taxon>
        <taxon>Sordariales</taxon>
        <taxon>Chaetomiaceae</taxon>
        <taxon>Mycothermus</taxon>
    </lineage>
</organism>
<evidence type="ECO:0000313" key="3">
    <source>
        <dbReference type="EMBL" id="KAL1842544.1"/>
    </source>
</evidence>
<feature type="region of interest" description="Disordered" evidence="1">
    <location>
        <begin position="23"/>
        <end position="99"/>
    </location>
</feature>
<dbReference type="EMBL" id="JAZGSY010000040">
    <property type="protein sequence ID" value="KAL1842544.1"/>
    <property type="molecule type" value="Genomic_DNA"/>
</dbReference>
<feature type="region of interest" description="Disordered" evidence="1">
    <location>
        <begin position="115"/>
        <end position="182"/>
    </location>
</feature>
<sequence length="705" mass="77282">MALEAPLRSSTGSIVSRYLTHGDMSASIGTDSPAVPSQYMASSSGPDSQSLRPNLIRPSSAHLMSPASDIVGPSPVTSNGTETTEIEDEAAENAVEETGSVRRSLIMIKTNIPDHLRRPDEPVSVIHAPPDFQSWSSDVPSKTTSTSGASVDGTNASSPPPSEPSTIKPPAQQPPPVNTRVKPVTFGLDVPTPQAQRLEDVLNDPSKLRSSTAGGLELIPEFQEVDNDDDDYDDGDDFPDATLNKDSEVKALKAALEECWTLCNTLANLSSIHRERVFNSSGTPDAHEKAWKSCWKLCKRLYQSRDDISESYGVRTNLDLCRDFCQSLFDVRQKKDETADSILRVSFELNNHLYSAQDSRSLPEAFRERTLDFYITLCHRLMKQRSELAEETDNLLRACWSLAEMLFSLRQNKRDGKPPDEELLGSAVQACWELCDIFREGWTQIRPDRGTPRPNQINFFASGSSYGVSSHHSDVSRSNAGSRASIHSKRESLRSLTDLPRQHPIVPETPVTEFEDTPVSPDASPQMPNILVLGTSESRSDRGGRWSSNASNLSGYTQSSQHTSSTATTATTVEDTNITRIKALILKAAINSGFTRDAAVANGTGTAVSLQNFVKNLPTGSFGSLPGHAALLQSYKNLVLNDNAFRSSTNLPPRGRRFTAVEIAKSVGWMTARSPQYAFLRDLFRLVFGFVPEDVDSRKNMTIAV</sequence>
<feature type="region of interest" description="Disordered" evidence="1">
    <location>
        <begin position="470"/>
        <end position="496"/>
    </location>
</feature>
<dbReference type="Proteomes" id="UP001583172">
    <property type="component" value="Unassembled WGS sequence"/>
</dbReference>
<feature type="compositionally biased region" description="Acidic residues" evidence="1">
    <location>
        <begin position="84"/>
        <end position="95"/>
    </location>
</feature>
<gene>
    <name evidence="3" type="ORF">VTJ49DRAFT_5020</name>
</gene>
<feature type="compositionally biased region" description="Polar residues" evidence="1">
    <location>
        <begin position="546"/>
        <end position="556"/>
    </location>
</feature>